<dbReference type="Proteomes" id="UP000005087">
    <property type="component" value="Chromosome"/>
</dbReference>
<dbReference type="AlphaFoldDB" id="I1D5L0"/>
<keyword evidence="2" id="KW-1185">Reference proteome</keyword>
<accession>I1D5L0</accession>
<dbReference type="HOGENOM" id="CLU_2257655_0_0_11"/>
<proteinExistence type="predicted"/>
<dbReference type="OrthoDB" id="3694137at2"/>
<dbReference type="Gene3D" id="1.10.287.1060">
    <property type="entry name" value="ESAT-6-like"/>
    <property type="match status" value="1"/>
</dbReference>
<dbReference type="RefSeq" id="WP_005465973.1">
    <property type="nucleotide sequence ID" value="NZ_CM001484.1"/>
</dbReference>
<evidence type="ECO:0000313" key="1">
    <source>
        <dbReference type="EMBL" id="EIF00235.1"/>
    </source>
</evidence>
<evidence type="ECO:0000313" key="2">
    <source>
        <dbReference type="Proteomes" id="UP000005087"/>
    </source>
</evidence>
<dbReference type="SUPFAM" id="SSF140453">
    <property type="entry name" value="EsxAB dimer-like"/>
    <property type="match status" value="1"/>
</dbReference>
<sequence length="108" mass="11377">MAPPDIRMNPPGVHNTAERLADIAETAKTNISSLFASSDAAATAHPGWRTSSALAACTDTWRTELVTVIERTTDVAGKLHTSATEVTEADAEARERLTAAVSGLQTND</sequence>
<dbReference type="EMBL" id="CM001484">
    <property type="protein sequence ID" value="EIF00235.1"/>
    <property type="molecule type" value="Genomic_DNA"/>
</dbReference>
<organism evidence="1 2">
    <name type="scientific">Saccharomonospora glauca K62</name>
    <dbReference type="NCBI Taxonomy" id="928724"/>
    <lineage>
        <taxon>Bacteria</taxon>
        <taxon>Bacillati</taxon>
        <taxon>Actinomycetota</taxon>
        <taxon>Actinomycetes</taxon>
        <taxon>Pseudonocardiales</taxon>
        <taxon>Pseudonocardiaceae</taxon>
        <taxon>Saccharomonospora</taxon>
    </lineage>
</organism>
<dbReference type="InterPro" id="IPR036689">
    <property type="entry name" value="ESAT-6-like_sf"/>
</dbReference>
<protein>
    <recommendedName>
        <fullName evidence="3">Excreted virulence factor EspC (Type VII ESX diderm)</fullName>
    </recommendedName>
</protein>
<gene>
    <name evidence="1" type="ORF">SacglDRAFT_03374</name>
</gene>
<reference evidence="1 2" key="1">
    <citation type="submission" date="2011-09" db="EMBL/GenBank/DDBJ databases">
        <authorList>
            <consortium name="US DOE Joint Genome Institute (JGI-PGF)"/>
            <person name="Lucas S."/>
            <person name="Han J."/>
            <person name="Lapidus A."/>
            <person name="Cheng J.-F."/>
            <person name="Goodwin L."/>
            <person name="Pitluck S."/>
            <person name="Peters L."/>
            <person name="Land M.L."/>
            <person name="Hauser L."/>
            <person name="Brambilla E."/>
            <person name="Klenk H.-P."/>
            <person name="Woyke T.J."/>
        </authorList>
    </citation>
    <scope>NUCLEOTIDE SEQUENCE [LARGE SCALE GENOMIC DNA]</scope>
    <source>
        <strain evidence="1 2">K62</strain>
    </source>
</reference>
<name>I1D5L0_9PSEU</name>
<reference evidence="2" key="2">
    <citation type="submission" date="2012-01" db="EMBL/GenBank/DDBJ databases">
        <title>Noncontiguous Finished sequence of chromosome of Saccharomonospora glauca K62.</title>
        <authorList>
            <consortium name="US DOE Joint Genome Institute"/>
            <person name="Lucas S."/>
            <person name="Han J."/>
            <person name="Lapidus A."/>
            <person name="Cheng J.-F."/>
            <person name="Goodwin L."/>
            <person name="Pitluck S."/>
            <person name="Peters L."/>
            <person name="Mikhailova N."/>
            <person name="Held B."/>
            <person name="Detter J.C."/>
            <person name="Han C."/>
            <person name="Tapia R."/>
            <person name="Land M."/>
            <person name="Hauser L."/>
            <person name="Kyrpides N."/>
            <person name="Ivanova N."/>
            <person name="Pagani I."/>
            <person name="Brambilla E.-M."/>
            <person name="Klenk H.-P."/>
            <person name="Woyke T."/>
        </authorList>
    </citation>
    <scope>NUCLEOTIDE SEQUENCE [LARGE SCALE GENOMIC DNA]</scope>
    <source>
        <strain evidence="2">K62</strain>
    </source>
</reference>
<evidence type="ECO:0008006" key="3">
    <source>
        <dbReference type="Google" id="ProtNLM"/>
    </source>
</evidence>